<dbReference type="eggNOG" id="ENOG5032092">
    <property type="taxonomic scope" value="Bacteria"/>
</dbReference>
<feature type="signal peptide" evidence="1">
    <location>
        <begin position="1"/>
        <end position="33"/>
    </location>
</feature>
<dbReference type="InterPro" id="IPR024520">
    <property type="entry name" value="DUF3558"/>
</dbReference>
<sequence length="174" mass="18347">MWNSVMTRRTRNRTAALLAVAAGSVWLTGCGSAPDEAEQTAAKWDTVDPCTLAQDDDLAPLLTQGLTDGEPVQGAGRTECTWGNLEQLNVVTVSLASAPGDDADTLRTVTVAGRTGSVLAESKYQCIVEFDSEDDGTLAIEAKFGLDAVATPDSSCDRVEPLAEQSLSRLAWNA</sequence>
<keyword evidence="1" id="KW-0732">Signal</keyword>
<reference evidence="2 3" key="1">
    <citation type="journal article" date="2013" name="Genome Announc.">
        <title>Draft Genome Sequence of Rhodococcus rhodnii Strain LMG5362, a Symbiont of Rhodnius prolixus (Hemiptera, Reduviidae, Triatominae), the Principle Vector of Trypanosoma cruzi.</title>
        <authorList>
            <person name="Pachebat J.A."/>
            <person name="van Keulen G."/>
            <person name="Whitten M.M."/>
            <person name="Girdwood S."/>
            <person name="Del Sol R."/>
            <person name="Dyson P.J."/>
            <person name="Facey P.D."/>
        </authorList>
    </citation>
    <scope>NUCLEOTIDE SEQUENCE [LARGE SCALE GENOMIC DNA]</scope>
    <source>
        <strain evidence="2 3">LMG 5362</strain>
    </source>
</reference>
<evidence type="ECO:0008006" key="4">
    <source>
        <dbReference type="Google" id="ProtNLM"/>
    </source>
</evidence>
<feature type="chain" id="PRO_5004459602" description="DUF3558 domain-containing protein" evidence="1">
    <location>
        <begin position="34"/>
        <end position="174"/>
    </location>
</feature>
<dbReference type="Pfam" id="PF12079">
    <property type="entry name" value="DUF3558"/>
    <property type="match status" value="1"/>
</dbReference>
<dbReference type="EMBL" id="APMY01000034">
    <property type="protein sequence ID" value="EOM77552.1"/>
    <property type="molecule type" value="Genomic_DNA"/>
</dbReference>
<protein>
    <recommendedName>
        <fullName evidence="4">DUF3558 domain-containing protein</fullName>
    </recommendedName>
</protein>
<organism evidence="2 3">
    <name type="scientific">Rhodococcus rhodnii LMG 5362</name>
    <dbReference type="NCBI Taxonomy" id="1273125"/>
    <lineage>
        <taxon>Bacteria</taxon>
        <taxon>Bacillati</taxon>
        <taxon>Actinomycetota</taxon>
        <taxon>Actinomycetes</taxon>
        <taxon>Mycobacteriales</taxon>
        <taxon>Nocardiaceae</taxon>
        <taxon>Rhodococcus</taxon>
    </lineage>
</organism>
<comment type="caution">
    <text evidence="2">The sequence shown here is derived from an EMBL/GenBank/DDBJ whole genome shotgun (WGS) entry which is preliminary data.</text>
</comment>
<evidence type="ECO:0000256" key="1">
    <source>
        <dbReference type="SAM" id="SignalP"/>
    </source>
</evidence>
<evidence type="ECO:0000313" key="2">
    <source>
        <dbReference type="EMBL" id="EOM77552.1"/>
    </source>
</evidence>
<dbReference type="PATRIC" id="fig|1273125.3.peg.1056"/>
<proteinExistence type="predicted"/>
<name>R7WQF5_9NOCA</name>
<keyword evidence="3" id="KW-1185">Reference proteome</keyword>
<dbReference type="Proteomes" id="UP000013525">
    <property type="component" value="Unassembled WGS sequence"/>
</dbReference>
<evidence type="ECO:0000313" key="3">
    <source>
        <dbReference type="Proteomes" id="UP000013525"/>
    </source>
</evidence>
<accession>R7WQF5</accession>
<dbReference type="AlphaFoldDB" id="R7WQF5"/>
<gene>
    <name evidence="2" type="ORF">Rrhod_1096</name>
</gene>